<dbReference type="GeneID" id="92081086"/>
<protein>
    <submittedName>
        <fullName evidence="2">Uncharacterized protein</fullName>
    </submittedName>
</protein>
<evidence type="ECO:0000313" key="3">
    <source>
        <dbReference type="Proteomes" id="UP001391051"/>
    </source>
</evidence>
<gene>
    <name evidence="2" type="ORF">PG986_011802</name>
</gene>
<evidence type="ECO:0000313" key="2">
    <source>
        <dbReference type="EMBL" id="KAK7942689.1"/>
    </source>
</evidence>
<name>A0ABR1PY61_9PEZI</name>
<evidence type="ECO:0000256" key="1">
    <source>
        <dbReference type="SAM" id="MobiDB-lite"/>
    </source>
</evidence>
<reference evidence="2 3" key="1">
    <citation type="submission" date="2023-01" db="EMBL/GenBank/DDBJ databases">
        <title>Analysis of 21 Apiospora genomes using comparative genomics revels a genus with tremendous synthesis potential of carbohydrate active enzymes and secondary metabolites.</title>
        <authorList>
            <person name="Sorensen T."/>
        </authorList>
    </citation>
    <scope>NUCLEOTIDE SEQUENCE [LARGE SCALE GENOMIC DNA]</scope>
    <source>
        <strain evidence="2 3">CBS 24483</strain>
    </source>
</reference>
<proteinExistence type="predicted"/>
<accession>A0ABR1PY61</accession>
<feature type="compositionally biased region" description="Basic residues" evidence="1">
    <location>
        <begin position="17"/>
        <end position="34"/>
    </location>
</feature>
<dbReference type="RefSeq" id="XP_066694720.1">
    <property type="nucleotide sequence ID" value="XM_066848024.1"/>
</dbReference>
<dbReference type="Proteomes" id="UP001391051">
    <property type="component" value="Unassembled WGS sequence"/>
</dbReference>
<sequence length="70" mass="7626">MKGIGETAVKARDLRQQRHKGRTPGRSSKSKRYNRTTLTIASSSTHQRAALQLHIIVSTGQGSPTGRQIG</sequence>
<dbReference type="EMBL" id="JAQQWE010000008">
    <property type="protein sequence ID" value="KAK7942689.1"/>
    <property type="molecule type" value="Genomic_DNA"/>
</dbReference>
<keyword evidence="3" id="KW-1185">Reference proteome</keyword>
<feature type="region of interest" description="Disordered" evidence="1">
    <location>
        <begin position="1"/>
        <end position="36"/>
    </location>
</feature>
<comment type="caution">
    <text evidence="2">The sequence shown here is derived from an EMBL/GenBank/DDBJ whole genome shotgun (WGS) entry which is preliminary data.</text>
</comment>
<organism evidence="2 3">
    <name type="scientific">Apiospora aurea</name>
    <dbReference type="NCBI Taxonomy" id="335848"/>
    <lineage>
        <taxon>Eukaryota</taxon>
        <taxon>Fungi</taxon>
        <taxon>Dikarya</taxon>
        <taxon>Ascomycota</taxon>
        <taxon>Pezizomycotina</taxon>
        <taxon>Sordariomycetes</taxon>
        <taxon>Xylariomycetidae</taxon>
        <taxon>Amphisphaeriales</taxon>
        <taxon>Apiosporaceae</taxon>
        <taxon>Apiospora</taxon>
    </lineage>
</organism>